<feature type="domain" description="2EXR" evidence="1">
    <location>
        <begin position="4"/>
        <end position="108"/>
    </location>
</feature>
<sequence length="254" mass="29761">MATFHHFRRLPKELRDQIWDAAVRDERPGAHVFSLEYDVAFSIDETLLDTKQAYFLQAPFVDYLGQHHLQYDQRSWIILNPSMYLVDRGLLTACKESRARILRWFPRPSQPQRDSEKFMSGTGAFHNVYCAPNGVEEYTPLHRYLILPHQDLIILQPCYGLTIDTSWDNVFNRDDDFLDEDPTINDVPQWSRRVGLMGPENIAIEVAHPSREDMASCTELFYRLTGLTNVWMIDYRLKRRHKGNSTVSRTALLR</sequence>
<comment type="caution">
    <text evidence="2">The sequence shown here is derived from an EMBL/GenBank/DDBJ whole genome shotgun (WGS) entry which is preliminary data.</text>
</comment>
<proteinExistence type="predicted"/>
<dbReference type="InterPro" id="IPR045518">
    <property type="entry name" value="2EXR"/>
</dbReference>
<dbReference type="Proteomes" id="UP001465668">
    <property type="component" value="Unassembled WGS sequence"/>
</dbReference>
<dbReference type="EMBL" id="JARVKM010000053">
    <property type="protein sequence ID" value="KAK9773212.1"/>
    <property type="molecule type" value="Genomic_DNA"/>
</dbReference>
<evidence type="ECO:0000259" key="1">
    <source>
        <dbReference type="Pfam" id="PF20150"/>
    </source>
</evidence>
<name>A0ABR2XHQ9_9PEZI</name>
<reference evidence="2 3" key="1">
    <citation type="submission" date="2024-02" db="EMBL/GenBank/DDBJ databases">
        <title>First draft genome assembly of two strains of Seiridium cardinale.</title>
        <authorList>
            <person name="Emiliani G."/>
            <person name="Scali E."/>
        </authorList>
    </citation>
    <scope>NUCLEOTIDE SEQUENCE [LARGE SCALE GENOMIC DNA]</scope>
    <source>
        <strain evidence="2 3">BM-138-000479</strain>
    </source>
</reference>
<organism evidence="2 3">
    <name type="scientific">Seiridium cardinale</name>
    <dbReference type="NCBI Taxonomy" id="138064"/>
    <lineage>
        <taxon>Eukaryota</taxon>
        <taxon>Fungi</taxon>
        <taxon>Dikarya</taxon>
        <taxon>Ascomycota</taxon>
        <taxon>Pezizomycotina</taxon>
        <taxon>Sordariomycetes</taxon>
        <taxon>Xylariomycetidae</taxon>
        <taxon>Amphisphaeriales</taxon>
        <taxon>Sporocadaceae</taxon>
        <taxon>Seiridium</taxon>
    </lineage>
</organism>
<dbReference type="Pfam" id="PF20150">
    <property type="entry name" value="2EXR"/>
    <property type="match status" value="1"/>
</dbReference>
<accession>A0ABR2XHQ9</accession>
<keyword evidence="3" id="KW-1185">Reference proteome</keyword>
<evidence type="ECO:0000313" key="3">
    <source>
        <dbReference type="Proteomes" id="UP001465668"/>
    </source>
</evidence>
<evidence type="ECO:0000313" key="2">
    <source>
        <dbReference type="EMBL" id="KAK9773212.1"/>
    </source>
</evidence>
<gene>
    <name evidence="2" type="ORF">SCAR479_10129</name>
</gene>
<protein>
    <submittedName>
        <fullName evidence="2">2EXR domain-containing protein</fullName>
    </submittedName>
</protein>